<evidence type="ECO:0000256" key="7">
    <source>
        <dbReference type="ARBA" id="ARBA00023242"/>
    </source>
</evidence>
<organism evidence="8 9">
    <name type="scientific">Schistosoma mattheei</name>
    <dbReference type="NCBI Taxonomy" id="31246"/>
    <lineage>
        <taxon>Eukaryota</taxon>
        <taxon>Metazoa</taxon>
        <taxon>Spiralia</taxon>
        <taxon>Lophotrochozoa</taxon>
        <taxon>Platyhelminthes</taxon>
        <taxon>Trematoda</taxon>
        <taxon>Digenea</taxon>
        <taxon>Strigeidida</taxon>
        <taxon>Schistosomatoidea</taxon>
        <taxon>Schistosomatidae</taxon>
        <taxon>Schistosoma</taxon>
    </lineage>
</organism>
<dbReference type="GO" id="GO:0005634">
    <property type="term" value="C:nucleus"/>
    <property type="evidence" value="ECO:0007669"/>
    <property type="project" value="UniProtKB-SubCell"/>
</dbReference>
<evidence type="ECO:0000256" key="2">
    <source>
        <dbReference type="ARBA" id="ARBA00004286"/>
    </source>
</evidence>
<accession>A0A183NNX0</accession>
<evidence type="ECO:0000313" key="8">
    <source>
        <dbReference type="EMBL" id="VDO99356.1"/>
    </source>
</evidence>
<keyword evidence="9" id="KW-1185">Reference proteome</keyword>
<keyword evidence="6" id="KW-0949">S-adenosyl-L-methionine</keyword>
<keyword evidence="7" id="KW-0539">Nucleus</keyword>
<dbReference type="Proteomes" id="UP000269396">
    <property type="component" value="Unassembled WGS sequence"/>
</dbReference>
<dbReference type="InterPro" id="IPR006560">
    <property type="entry name" value="AWS_dom"/>
</dbReference>
<gene>
    <name evidence="8" type="ORF">SMTD_LOCUS3806</name>
</gene>
<evidence type="ECO:0000313" key="9">
    <source>
        <dbReference type="Proteomes" id="UP000269396"/>
    </source>
</evidence>
<dbReference type="SUPFAM" id="SSF82199">
    <property type="entry name" value="SET domain"/>
    <property type="match status" value="1"/>
</dbReference>
<keyword evidence="5" id="KW-0808">Transferase</keyword>
<comment type="subcellular location">
    <subcellularLocation>
        <location evidence="2">Chromosome</location>
    </subcellularLocation>
    <subcellularLocation>
        <location evidence="1">Nucleus</location>
    </subcellularLocation>
</comment>
<protein>
    <submittedName>
        <fullName evidence="8">Uncharacterized protein</fullName>
    </submittedName>
</protein>
<dbReference type="PANTHER" id="PTHR22884">
    <property type="entry name" value="SET DOMAIN PROTEINS"/>
    <property type="match status" value="1"/>
</dbReference>
<dbReference type="GO" id="GO:0042054">
    <property type="term" value="F:histone methyltransferase activity"/>
    <property type="evidence" value="ECO:0007669"/>
    <property type="project" value="InterPro"/>
</dbReference>
<dbReference type="STRING" id="31246.A0A183NNX0"/>
<proteinExistence type="predicted"/>
<keyword evidence="3" id="KW-0158">Chromosome</keyword>
<sequence>MQETTSVAAASAAVGLNIHTGKSKILRYHTTCNSQITLDGEALEDVKTFTYLSSIIDEHGGSDADMKARIGKARATYLQLKNIWDSKQLSNNTMVNWPLGSVRVYRLTDSSEAPRCECKPNSEDPCGPSSNCINRELHYECLPSICPNGDACRNQRFTKRLYPPQRPFWTGDQRGWGLKTMIAIRAVRILFYFYHFRFIVFKLLAFIMFIA</sequence>
<evidence type="ECO:0000256" key="5">
    <source>
        <dbReference type="ARBA" id="ARBA00022679"/>
    </source>
</evidence>
<evidence type="ECO:0000256" key="3">
    <source>
        <dbReference type="ARBA" id="ARBA00022454"/>
    </source>
</evidence>
<dbReference type="Pfam" id="PF17907">
    <property type="entry name" value="AWS"/>
    <property type="match status" value="1"/>
</dbReference>
<dbReference type="GO" id="GO:0032259">
    <property type="term" value="P:methylation"/>
    <property type="evidence" value="ECO:0007669"/>
    <property type="project" value="UniProtKB-KW"/>
</dbReference>
<keyword evidence="4" id="KW-0489">Methyltransferase</keyword>
<evidence type="ECO:0000256" key="4">
    <source>
        <dbReference type="ARBA" id="ARBA00022603"/>
    </source>
</evidence>
<dbReference type="GO" id="GO:0005694">
    <property type="term" value="C:chromosome"/>
    <property type="evidence" value="ECO:0007669"/>
    <property type="project" value="UniProtKB-SubCell"/>
</dbReference>
<evidence type="ECO:0000256" key="1">
    <source>
        <dbReference type="ARBA" id="ARBA00004123"/>
    </source>
</evidence>
<dbReference type="InterPro" id="IPR050777">
    <property type="entry name" value="SET2_Histone-Lys_MeTrsfase"/>
</dbReference>
<dbReference type="PROSITE" id="PS51215">
    <property type="entry name" value="AWS"/>
    <property type="match status" value="1"/>
</dbReference>
<evidence type="ECO:0000256" key="6">
    <source>
        <dbReference type="ARBA" id="ARBA00022691"/>
    </source>
</evidence>
<dbReference type="EMBL" id="UZAL01008054">
    <property type="protein sequence ID" value="VDO99356.1"/>
    <property type="molecule type" value="Genomic_DNA"/>
</dbReference>
<dbReference type="Gene3D" id="2.170.270.10">
    <property type="entry name" value="SET domain"/>
    <property type="match status" value="1"/>
</dbReference>
<dbReference type="SMART" id="SM00570">
    <property type="entry name" value="AWS"/>
    <property type="match status" value="1"/>
</dbReference>
<name>A0A183NNX0_9TREM</name>
<dbReference type="InterPro" id="IPR046341">
    <property type="entry name" value="SET_dom_sf"/>
</dbReference>
<dbReference type="AlphaFoldDB" id="A0A183NNX0"/>
<reference evidence="8 9" key="1">
    <citation type="submission" date="2018-11" db="EMBL/GenBank/DDBJ databases">
        <authorList>
            <consortium name="Pathogen Informatics"/>
        </authorList>
    </citation>
    <scope>NUCLEOTIDE SEQUENCE [LARGE SCALE GENOMIC DNA]</scope>
    <source>
        <strain>Denwood</strain>
        <strain evidence="9">Zambia</strain>
    </source>
</reference>